<feature type="region of interest" description="Disordered" evidence="1">
    <location>
        <begin position="1"/>
        <end position="104"/>
    </location>
</feature>
<reference evidence="4" key="1">
    <citation type="submission" date="2016-06" db="UniProtKB">
        <authorList>
            <consortium name="WormBaseParasite"/>
        </authorList>
    </citation>
    <scope>IDENTIFICATION</scope>
</reference>
<dbReference type="AlphaFoldDB" id="A0A183BBZ8"/>
<name>A0A183BBZ8_9TREM</name>
<keyword evidence="3" id="KW-1185">Reference proteome</keyword>
<organism evidence="4">
    <name type="scientific">Echinostoma caproni</name>
    <dbReference type="NCBI Taxonomy" id="27848"/>
    <lineage>
        <taxon>Eukaryota</taxon>
        <taxon>Metazoa</taxon>
        <taxon>Spiralia</taxon>
        <taxon>Lophotrochozoa</taxon>
        <taxon>Platyhelminthes</taxon>
        <taxon>Trematoda</taxon>
        <taxon>Digenea</taxon>
        <taxon>Plagiorchiida</taxon>
        <taxon>Echinostomata</taxon>
        <taxon>Echinostomatoidea</taxon>
        <taxon>Echinostomatidae</taxon>
        <taxon>Echinostoma</taxon>
    </lineage>
</organism>
<proteinExistence type="predicted"/>
<dbReference type="WBParaSite" id="ECPE_0001677601-mRNA-1">
    <property type="protein sequence ID" value="ECPE_0001677601-mRNA-1"/>
    <property type="gene ID" value="ECPE_0001677601"/>
</dbReference>
<gene>
    <name evidence="2" type="ORF">ECPE_LOCUS16733</name>
</gene>
<protein>
    <submittedName>
        <fullName evidence="2 4">Uncharacterized protein</fullName>
    </submittedName>
</protein>
<accession>A0A183BBZ8</accession>
<evidence type="ECO:0000313" key="4">
    <source>
        <dbReference type="WBParaSite" id="ECPE_0001677601-mRNA-1"/>
    </source>
</evidence>
<sequence>MSPMDCSTPDEGNDIQILSRPTDWLGLSATIPPSNTPTPNDSVLGNSPISTQLSARNRSSEPSVNPLTPEQITEFMSKPTSSLEENDSMSMPSRRRSHSLSDRTKVYRRFLPHSISGKPFVAF</sequence>
<feature type="compositionally biased region" description="Polar residues" evidence="1">
    <location>
        <begin position="31"/>
        <end position="71"/>
    </location>
</feature>
<dbReference type="Proteomes" id="UP000272942">
    <property type="component" value="Unassembled WGS sequence"/>
</dbReference>
<dbReference type="EMBL" id="UZAN01065611">
    <property type="protein sequence ID" value="VDP94005.1"/>
    <property type="molecule type" value="Genomic_DNA"/>
</dbReference>
<evidence type="ECO:0000313" key="2">
    <source>
        <dbReference type="EMBL" id="VDP94005.1"/>
    </source>
</evidence>
<reference evidence="2 3" key="2">
    <citation type="submission" date="2018-11" db="EMBL/GenBank/DDBJ databases">
        <authorList>
            <consortium name="Pathogen Informatics"/>
        </authorList>
    </citation>
    <scope>NUCLEOTIDE SEQUENCE [LARGE SCALE GENOMIC DNA]</scope>
    <source>
        <strain evidence="2 3">Egypt</strain>
    </source>
</reference>
<evidence type="ECO:0000256" key="1">
    <source>
        <dbReference type="SAM" id="MobiDB-lite"/>
    </source>
</evidence>
<evidence type="ECO:0000313" key="3">
    <source>
        <dbReference type="Proteomes" id="UP000272942"/>
    </source>
</evidence>